<dbReference type="GO" id="GO:0036286">
    <property type="term" value="C:eisosome filament"/>
    <property type="evidence" value="ECO:0007669"/>
    <property type="project" value="TreeGrafter"/>
</dbReference>
<dbReference type="GO" id="GO:0008289">
    <property type="term" value="F:lipid binding"/>
    <property type="evidence" value="ECO:0007669"/>
    <property type="project" value="TreeGrafter"/>
</dbReference>
<dbReference type="GO" id="GO:0070941">
    <property type="term" value="P:eisosome assembly"/>
    <property type="evidence" value="ECO:0007669"/>
    <property type="project" value="TreeGrafter"/>
</dbReference>
<feature type="compositionally biased region" description="Basic and acidic residues" evidence="2">
    <location>
        <begin position="494"/>
        <end position="507"/>
    </location>
</feature>
<feature type="compositionally biased region" description="Low complexity" evidence="2">
    <location>
        <begin position="865"/>
        <end position="876"/>
    </location>
</feature>
<dbReference type="AlphaFoldDB" id="A0A5C3KVG3"/>
<feature type="compositionally biased region" description="Pro residues" evidence="2">
    <location>
        <begin position="631"/>
        <end position="642"/>
    </location>
</feature>
<dbReference type="EMBL" id="ML210211">
    <property type="protein sequence ID" value="TFK23853.1"/>
    <property type="molecule type" value="Genomic_DNA"/>
</dbReference>
<feature type="compositionally biased region" description="Polar residues" evidence="2">
    <location>
        <begin position="754"/>
        <end position="775"/>
    </location>
</feature>
<accession>A0A5C3KVG3</accession>
<dbReference type="Proteomes" id="UP000307440">
    <property type="component" value="Unassembled WGS sequence"/>
</dbReference>
<feature type="coiled-coil region" evidence="1">
    <location>
        <begin position="52"/>
        <end position="124"/>
    </location>
</feature>
<protein>
    <submittedName>
        <fullName evidence="3">Uncharacterized protein</fullName>
    </submittedName>
</protein>
<feature type="compositionally biased region" description="Pro residues" evidence="2">
    <location>
        <begin position="877"/>
        <end position="921"/>
    </location>
</feature>
<dbReference type="STRING" id="230819.A0A5C3KVG3"/>
<feature type="compositionally biased region" description="Polar residues" evidence="2">
    <location>
        <begin position="304"/>
        <end position="313"/>
    </location>
</feature>
<feature type="compositionally biased region" description="Polar residues" evidence="2">
    <location>
        <begin position="479"/>
        <end position="491"/>
    </location>
</feature>
<feature type="compositionally biased region" description="Low complexity" evidence="2">
    <location>
        <begin position="643"/>
        <end position="654"/>
    </location>
</feature>
<feature type="compositionally biased region" description="Basic and acidic residues" evidence="2">
    <location>
        <begin position="563"/>
        <end position="580"/>
    </location>
</feature>
<gene>
    <name evidence="3" type="ORF">FA15DRAFT_705141</name>
</gene>
<feature type="compositionally biased region" description="Pro residues" evidence="2">
    <location>
        <begin position="365"/>
        <end position="376"/>
    </location>
</feature>
<feature type="compositionally biased region" description="Polar residues" evidence="2">
    <location>
        <begin position="251"/>
        <end position="265"/>
    </location>
</feature>
<feature type="compositionally biased region" description="Polar residues" evidence="2">
    <location>
        <begin position="344"/>
        <end position="354"/>
    </location>
</feature>
<evidence type="ECO:0000313" key="3">
    <source>
        <dbReference type="EMBL" id="TFK23853.1"/>
    </source>
</evidence>
<evidence type="ECO:0000256" key="2">
    <source>
        <dbReference type="SAM" id="MobiDB-lite"/>
    </source>
</evidence>
<feature type="compositionally biased region" description="Polar residues" evidence="2">
    <location>
        <begin position="977"/>
        <end position="986"/>
    </location>
</feature>
<proteinExistence type="predicted"/>
<feature type="compositionally biased region" description="Polar residues" evidence="2">
    <location>
        <begin position="655"/>
        <end position="668"/>
    </location>
</feature>
<feature type="compositionally biased region" description="Polar residues" evidence="2">
    <location>
        <begin position="731"/>
        <end position="747"/>
    </location>
</feature>
<dbReference type="InterPro" id="IPR027267">
    <property type="entry name" value="AH/BAR_dom_sf"/>
</dbReference>
<dbReference type="GO" id="GO:0005886">
    <property type="term" value="C:plasma membrane"/>
    <property type="evidence" value="ECO:0007669"/>
    <property type="project" value="TreeGrafter"/>
</dbReference>
<sequence>KLSADYAKAADALKVWGQTEGEDLGNILTGSGTLLSYFATALAQYASHGHAIRETLKSIRSREEALDELRRRRRIVHRKADDAERKVSKMNNENKNYDTQVELLHRLRDEIRTLDSEIMTEEASLGDYKRACARSWMGLKFGALLECCEKGTIAADFGNRVIAEIPEETTQPGLPRSLYYGHAKVESLVNDATRNIGQVTSSSQPPSSAVGQFPPVPSQPPSAVAAQFPPVPSQQAAPRPVVNTLPLPPKGTSNLESPLSSTPYSGQAVDDFGVTKPPPPFESRDGGGGGGRFATFPVKRQDSYPLSSTSNLYSLPEPPSLNAKTEMGDSFSLLVAEALDSTGEKSTPNPQTEGSWRGRLGDTKLPPPSIAEPPKLPQVDVSNPWASDSPPKETPENEQLLSAHKRSTSRLSDDDDALLAYMTSMDEEVQSASSVEVPAKPKKQARFQDDDPSPSPPPTASTRAPPPPAPPYQTLGVEQPNNLRASMQSMQGEVVHDTPSEGSDTEKKIHRVPPPVFNPATEEKALDAAAVEELSRELDSTDFVPPKITLVNDDDDEVVDNASKTEDTRRAGISLDHNDSSNRTPSPLQPPSAPFARESTGPPSSHFPDDVKPHTGPPTAAQAYAQSYQSHPPPSLGGPRYPPTAAQAYAQAYQMQSHPPSAADSQDFPNPYGPPKDASSPPQLTNLPPRLQSLQAQNLPDPTMPPRFQTLRNQNPPPPAVQREIPPRFQGGNNNLQHQPSMVSMTSEDGRYAPSQQAQSFGSPGESIQTPSSYRTPGEYPSAGPSPLPGNLPSPYGRDNGGPGDSPQLASRPPLPVVSSGSGKISAAAFRRPQPHRGGTLPPEGSSPTSFGGSPAYSPMQSTHPSQQYQPPSQQYQPPPPQQYQSQAPPPQQYQSQPPPSQQYQSQPPPSQQYQQQPPPRQYQQQPQQPPSNYQQQPPPNYQQPPSTMQPGYPQQMYGQHRPVSRELPPPPPGASRPTSSVSDDYSQYDFINAYQGSDQGSPRSAEFARGQGQGPNRNSYGGVGVPGGPPGGVQGGGYPGGPPGGAGAYGTHPRPQNNNILQGYGSQLPPGAAQPTQTVSPGYASGRYATDLGGPGGLQ</sequence>
<dbReference type="InterPro" id="IPR028245">
    <property type="entry name" value="PIL1/LSP1"/>
</dbReference>
<keyword evidence="4" id="KW-1185">Reference proteome</keyword>
<feature type="compositionally biased region" description="Pro residues" evidence="2">
    <location>
        <begin position="453"/>
        <end position="471"/>
    </location>
</feature>
<dbReference type="Gene3D" id="1.20.1270.60">
    <property type="entry name" value="Arfaptin homology (AH) domain/BAR domain"/>
    <property type="match status" value="1"/>
</dbReference>
<feature type="region of interest" description="Disordered" evidence="2">
    <location>
        <begin position="197"/>
        <end position="1100"/>
    </location>
</feature>
<evidence type="ECO:0000313" key="4">
    <source>
        <dbReference type="Proteomes" id="UP000307440"/>
    </source>
</evidence>
<dbReference type="Pfam" id="PF13805">
    <property type="entry name" value="Pil1"/>
    <property type="match status" value="1"/>
</dbReference>
<reference evidence="3 4" key="1">
    <citation type="journal article" date="2019" name="Nat. Ecol. Evol.">
        <title>Megaphylogeny resolves global patterns of mushroom evolution.</title>
        <authorList>
            <person name="Varga T."/>
            <person name="Krizsan K."/>
            <person name="Foldi C."/>
            <person name="Dima B."/>
            <person name="Sanchez-Garcia M."/>
            <person name="Sanchez-Ramirez S."/>
            <person name="Szollosi G.J."/>
            <person name="Szarkandi J.G."/>
            <person name="Papp V."/>
            <person name="Albert L."/>
            <person name="Andreopoulos W."/>
            <person name="Angelini C."/>
            <person name="Antonin V."/>
            <person name="Barry K.W."/>
            <person name="Bougher N.L."/>
            <person name="Buchanan P."/>
            <person name="Buyck B."/>
            <person name="Bense V."/>
            <person name="Catcheside P."/>
            <person name="Chovatia M."/>
            <person name="Cooper J."/>
            <person name="Damon W."/>
            <person name="Desjardin D."/>
            <person name="Finy P."/>
            <person name="Geml J."/>
            <person name="Haridas S."/>
            <person name="Hughes K."/>
            <person name="Justo A."/>
            <person name="Karasinski D."/>
            <person name="Kautmanova I."/>
            <person name="Kiss B."/>
            <person name="Kocsube S."/>
            <person name="Kotiranta H."/>
            <person name="LaButti K.M."/>
            <person name="Lechner B.E."/>
            <person name="Liimatainen K."/>
            <person name="Lipzen A."/>
            <person name="Lukacs Z."/>
            <person name="Mihaltcheva S."/>
            <person name="Morgado L.N."/>
            <person name="Niskanen T."/>
            <person name="Noordeloos M.E."/>
            <person name="Ohm R.A."/>
            <person name="Ortiz-Santana B."/>
            <person name="Ovrebo C."/>
            <person name="Racz N."/>
            <person name="Riley R."/>
            <person name="Savchenko A."/>
            <person name="Shiryaev A."/>
            <person name="Soop K."/>
            <person name="Spirin V."/>
            <person name="Szebenyi C."/>
            <person name="Tomsovsky M."/>
            <person name="Tulloss R.E."/>
            <person name="Uehling J."/>
            <person name="Grigoriev I.V."/>
            <person name="Vagvolgyi C."/>
            <person name="Papp T."/>
            <person name="Martin F.M."/>
            <person name="Miettinen O."/>
            <person name="Hibbett D.S."/>
            <person name="Nagy L.G."/>
        </authorList>
    </citation>
    <scope>NUCLEOTIDE SEQUENCE [LARGE SCALE GENOMIC DNA]</scope>
    <source>
        <strain evidence="3 4">CBS 121175</strain>
    </source>
</reference>
<feature type="compositionally biased region" description="Gly residues" evidence="2">
    <location>
        <begin position="1022"/>
        <end position="1049"/>
    </location>
</feature>
<dbReference type="OrthoDB" id="5599269at2759"/>
<feature type="non-terminal residue" evidence="3">
    <location>
        <position position="1"/>
    </location>
</feature>
<name>A0A5C3KVG3_COPMA</name>
<keyword evidence="1" id="KW-0175">Coiled coil</keyword>
<feature type="compositionally biased region" description="Polar residues" evidence="2">
    <location>
        <begin position="680"/>
        <end position="700"/>
    </location>
</feature>
<dbReference type="GO" id="GO:0006897">
    <property type="term" value="P:endocytosis"/>
    <property type="evidence" value="ECO:0007669"/>
    <property type="project" value="TreeGrafter"/>
</dbReference>
<feature type="compositionally biased region" description="Low complexity" evidence="2">
    <location>
        <begin position="221"/>
        <end position="238"/>
    </location>
</feature>
<feature type="compositionally biased region" description="Low complexity" evidence="2">
    <location>
        <begin position="620"/>
        <end position="630"/>
    </location>
</feature>
<dbReference type="PANTHER" id="PTHR31962">
    <property type="entry name" value="SPHINGOLIPID LONG CHAIN BASE-RESPONSIVE PROTEIN PIL1"/>
    <property type="match status" value="1"/>
</dbReference>
<feature type="compositionally biased region" description="Polar residues" evidence="2">
    <location>
        <begin position="1055"/>
        <end position="1066"/>
    </location>
</feature>
<evidence type="ECO:0000256" key="1">
    <source>
        <dbReference type="SAM" id="Coils"/>
    </source>
</evidence>
<feature type="compositionally biased region" description="Low complexity" evidence="2">
    <location>
        <begin position="922"/>
        <end position="936"/>
    </location>
</feature>
<dbReference type="PANTHER" id="PTHR31962:SF6">
    <property type="entry name" value="EISOSOME COMPONENT PIL1-DOMAIN-CONTAINING PROTEIN"/>
    <property type="match status" value="1"/>
</dbReference>
<feature type="compositionally biased region" description="Polar residues" evidence="2">
    <location>
        <begin position="197"/>
        <end position="210"/>
    </location>
</feature>
<organism evidence="3 4">
    <name type="scientific">Coprinopsis marcescibilis</name>
    <name type="common">Agaric fungus</name>
    <name type="synonym">Psathyrella marcescibilis</name>
    <dbReference type="NCBI Taxonomy" id="230819"/>
    <lineage>
        <taxon>Eukaryota</taxon>
        <taxon>Fungi</taxon>
        <taxon>Dikarya</taxon>
        <taxon>Basidiomycota</taxon>
        <taxon>Agaricomycotina</taxon>
        <taxon>Agaricomycetes</taxon>
        <taxon>Agaricomycetidae</taxon>
        <taxon>Agaricales</taxon>
        <taxon>Agaricineae</taxon>
        <taxon>Psathyrellaceae</taxon>
        <taxon>Coprinopsis</taxon>
    </lineage>
</organism>